<feature type="transmembrane region" description="Helical" evidence="1">
    <location>
        <begin position="72"/>
        <end position="93"/>
    </location>
</feature>
<comment type="caution">
    <text evidence="2">The sequence shown here is derived from an EMBL/GenBank/DDBJ whole genome shotgun (WGS) entry which is preliminary data.</text>
</comment>
<evidence type="ECO:0000313" key="2">
    <source>
        <dbReference type="EMBL" id="GCA76826.1"/>
    </source>
</evidence>
<evidence type="ECO:0008006" key="4">
    <source>
        <dbReference type="Google" id="ProtNLM"/>
    </source>
</evidence>
<evidence type="ECO:0000313" key="3">
    <source>
        <dbReference type="Proteomes" id="UP000324917"/>
    </source>
</evidence>
<sequence length="157" mass="18329">MAILDEEDRKLIISLLNEYSEKLLNICEQIDRQQRNLDFLWLLLLLSLLSLLLAFAGTMVGFYWLLSTKITTFIRILTITSAVSQPFIIHIYFRKLELLQKASIISAKLEKVIRAASQAQEHTTMTFFGNLEVDLRLSDAEYALQHYKNLVKKRKFF</sequence>
<dbReference type="AlphaFoldDB" id="A0A5A5RWP8"/>
<dbReference type="EMBL" id="BHVP01000093">
    <property type="protein sequence ID" value="GCA76826.1"/>
    <property type="molecule type" value="Genomic_DNA"/>
</dbReference>
<keyword evidence="1" id="KW-0472">Membrane</keyword>
<feature type="transmembrane region" description="Helical" evidence="1">
    <location>
        <begin position="39"/>
        <end position="66"/>
    </location>
</feature>
<dbReference type="RefSeq" id="WP_149987881.1">
    <property type="nucleotide sequence ID" value="NZ_BHVP01000093.1"/>
</dbReference>
<proteinExistence type="predicted"/>
<protein>
    <recommendedName>
        <fullName evidence="4">SMODS and SLOG-associating 2TM effector domain-containing protein</fullName>
    </recommendedName>
</protein>
<accession>A0A5A5RWP8</accession>
<name>A0A5A5RWP8_MICAE</name>
<evidence type="ECO:0000256" key="1">
    <source>
        <dbReference type="SAM" id="Phobius"/>
    </source>
</evidence>
<dbReference type="Proteomes" id="UP000324917">
    <property type="component" value="Unassembled WGS sequence"/>
</dbReference>
<gene>
    <name evidence="2" type="ORF">MiTe_03677</name>
</gene>
<keyword evidence="1" id="KW-1133">Transmembrane helix</keyword>
<organism evidence="2 3">
    <name type="scientific">Microcystis aeruginosa NIES-2520</name>
    <dbReference type="NCBI Taxonomy" id="2303982"/>
    <lineage>
        <taxon>Bacteria</taxon>
        <taxon>Bacillati</taxon>
        <taxon>Cyanobacteriota</taxon>
        <taxon>Cyanophyceae</taxon>
        <taxon>Oscillatoriophycideae</taxon>
        <taxon>Chroococcales</taxon>
        <taxon>Microcystaceae</taxon>
        <taxon>Microcystis</taxon>
    </lineage>
</organism>
<keyword evidence="1" id="KW-0812">Transmembrane</keyword>
<reference evidence="2 3" key="1">
    <citation type="submission" date="2018-09" db="EMBL/GenBank/DDBJ databases">
        <title>Evolutionary history of phycoerythrin pigmentation in the water bloom-forming cyanobacterium Microcystis aeruginosa.</title>
        <authorList>
            <person name="Tanabe Y."/>
            <person name="Tanabe Y."/>
            <person name="Yamaguchi H."/>
        </authorList>
    </citation>
    <scope>NUCLEOTIDE SEQUENCE [LARGE SCALE GENOMIC DNA]</scope>
    <source>
        <strain evidence="2 3">NIES-2520</strain>
    </source>
</reference>